<dbReference type="EMBL" id="CAICTM010000156">
    <property type="protein sequence ID" value="CAB9503144.1"/>
    <property type="molecule type" value="Genomic_DNA"/>
</dbReference>
<keyword evidence="3" id="KW-1185">Reference proteome</keyword>
<protein>
    <recommendedName>
        <fullName evidence="4">ZZ-type domain-containing protein</fullName>
    </recommendedName>
</protein>
<evidence type="ECO:0000256" key="1">
    <source>
        <dbReference type="SAM" id="MobiDB-lite"/>
    </source>
</evidence>
<feature type="region of interest" description="Disordered" evidence="1">
    <location>
        <begin position="1"/>
        <end position="22"/>
    </location>
</feature>
<organism evidence="2 3">
    <name type="scientific">Seminavis robusta</name>
    <dbReference type="NCBI Taxonomy" id="568900"/>
    <lineage>
        <taxon>Eukaryota</taxon>
        <taxon>Sar</taxon>
        <taxon>Stramenopiles</taxon>
        <taxon>Ochrophyta</taxon>
        <taxon>Bacillariophyta</taxon>
        <taxon>Bacillariophyceae</taxon>
        <taxon>Bacillariophycidae</taxon>
        <taxon>Naviculales</taxon>
        <taxon>Naviculaceae</taxon>
        <taxon>Seminavis</taxon>
    </lineage>
</organism>
<dbReference type="Proteomes" id="UP001153069">
    <property type="component" value="Unassembled WGS sequence"/>
</dbReference>
<gene>
    <name evidence="2" type="ORF">SEMRO_157_G071120.1</name>
</gene>
<evidence type="ECO:0000313" key="2">
    <source>
        <dbReference type="EMBL" id="CAB9503144.1"/>
    </source>
</evidence>
<accession>A0A9N8DLX8</accession>
<proteinExistence type="predicted"/>
<sequence>MESVGSSLSKEPGDHLKDTVVSSLPTKKRQRRVCVLFVPSLVDQTAEAPEYDRTAEPTDIFDCDGCGIRIPSGIKGYEPYATCTTCEDGFDLCGSCCGTDRIMKICAQTEYLPDNKPKTISVDSHKHMLQVVDRGAEIAWANEGSVRNLTKELKPSRSPRKTPKSKGQGSGKRAEK</sequence>
<evidence type="ECO:0000313" key="3">
    <source>
        <dbReference type="Proteomes" id="UP001153069"/>
    </source>
</evidence>
<dbReference type="AlphaFoldDB" id="A0A9N8DLX8"/>
<comment type="caution">
    <text evidence="2">The sequence shown here is derived from an EMBL/GenBank/DDBJ whole genome shotgun (WGS) entry which is preliminary data.</text>
</comment>
<feature type="region of interest" description="Disordered" evidence="1">
    <location>
        <begin position="149"/>
        <end position="176"/>
    </location>
</feature>
<reference evidence="2" key="1">
    <citation type="submission" date="2020-06" db="EMBL/GenBank/DDBJ databases">
        <authorList>
            <consortium name="Plant Systems Biology data submission"/>
        </authorList>
    </citation>
    <scope>NUCLEOTIDE SEQUENCE</scope>
    <source>
        <strain evidence="2">D6</strain>
    </source>
</reference>
<name>A0A9N8DLX8_9STRA</name>
<evidence type="ECO:0008006" key="4">
    <source>
        <dbReference type="Google" id="ProtNLM"/>
    </source>
</evidence>